<name>F8QCC5_SERL3</name>
<dbReference type="AlphaFoldDB" id="F8QCC5"/>
<dbReference type="HOGENOM" id="CLU_3088715_0_0_1"/>
<reference evidence="2" key="1">
    <citation type="journal article" date="2011" name="Science">
        <title>The plant cell wall-decomposing machinery underlies the functional diversity of forest fungi.</title>
        <authorList>
            <person name="Eastwood D.C."/>
            <person name="Floudas D."/>
            <person name="Binder M."/>
            <person name="Majcherczyk A."/>
            <person name="Schneider P."/>
            <person name="Aerts A."/>
            <person name="Asiegbu F.O."/>
            <person name="Baker S.E."/>
            <person name="Barry K."/>
            <person name="Bendiksby M."/>
            <person name="Blumentritt M."/>
            <person name="Coutinho P.M."/>
            <person name="Cullen D."/>
            <person name="de Vries R.P."/>
            <person name="Gathman A."/>
            <person name="Goodell B."/>
            <person name="Henrissat B."/>
            <person name="Ihrmark K."/>
            <person name="Kauserud H."/>
            <person name="Kohler A."/>
            <person name="LaButti K."/>
            <person name="Lapidus A."/>
            <person name="Lavin J.L."/>
            <person name="Lee Y.-H."/>
            <person name="Lindquist E."/>
            <person name="Lilly W."/>
            <person name="Lucas S."/>
            <person name="Morin E."/>
            <person name="Murat C."/>
            <person name="Oguiza J.A."/>
            <person name="Park J."/>
            <person name="Pisabarro A.G."/>
            <person name="Riley R."/>
            <person name="Rosling A."/>
            <person name="Salamov A."/>
            <person name="Schmidt O."/>
            <person name="Schmutz J."/>
            <person name="Skrede I."/>
            <person name="Stenlid J."/>
            <person name="Wiebenga A."/>
            <person name="Xie X."/>
            <person name="Kuees U."/>
            <person name="Hibbett D.S."/>
            <person name="Hoffmeister D."/>
            <person name="Hoegberg N."/>
            <person name="Martin F."/>
            <person name="Grigoriev I.V."/>
            <person name="Watkinson S.C."/>
        </authorList>
    </citation>
    <scope>NUCLEOTIDE SEQUENCE [LARGE SCALE GENOMIC DNA]</scope>
    <source>
        <strain evidence="2">strain S7.3</strain>
    </source>
</reference>
<protein>
    <submittedName>
        <fullName evidence="1">Uncharacterized protein</fullName>
    </submittedName>
</protein>
<dbReference type="Proteomes" id="UP000008063">
    <property type="component" value="Unassembled WGS sequence"/>
</dbReference>
<sequence length="52" mass="5878">MARPFICIRFGLVDQGALFPVSLFHLQSTKVGGSGFPRSWERYVAIHWKGRG</sequence>
<dbReference type="EMBL" id="GL945490">
    <property type="protein sequence ID" value="EGN93790.1"/>
    <property type="molecule type" value="Genomic_DNA"/>
</dbReference>
<evidence type="ECO:0000313" key="2">
    <source>
        <dbReference type="Proteomes" id="UP000008063"/>
    </source>
</evidence>
<proteinExistence type="predicted"/>
<accession>F8QCC5</accession>
<keyword evidence="2" id="KW-1185">Reference proteome</keyword>
<organism evidence="2">
    <name type="scientific">Serpula lacrymans var. lacrymans (strain S7.3)</name>
    <name type="common">Dry rot fungus</name>
    <dbReference type="NCBI Taxonomy" id="936435"/>
    <lineage>
        <taxon>Eukaryota</taxon>
        <taxon>Fungi</taxon>
        <taxon>Dikarya</taxon>
        <taxon>Basidiomycota</taxon>
        <taxon>Agaricomycotina</taxon>
        <taxon>Agaricomycetes</taxon>
        <taxon>Agaricomycetidae</taxon>
        <taxon>Boletales</taxon>
        <taxon>Coniophorineae</taxon>
        <taxon>Serpulaceae</taxon>
        <taxon>Serpula</taxon>
    </lineage>
</organism>
<dbReference type="InParanoid" id="F8QCC5"/>
<evidence type="ECO:0000313" key="1">
    <source>
        <dbReference type="EMBL" id="EGN93790.1"/>
    </source>
</evidence>
<gene>
    <name evidence="1" type="ORF">SERLA73DRAFT_188897</name>
</gene>